<feature type="domain" description="ABM" evidence="2">
    <location>
        <begin position="2"/>
        <end position="94"/>
    </location>
</feature>
<keyword evidence="3" id="KW-0503">Monooxygenase</keyword>
<dbReference type="AlphaFoldDB" id="A0A4R6VP29"/>
<dbReference type="Proteomes" id="UP000295705">
    <property type="component" value="Unassembled WGS sequence"/>
</dbReference>
<evidence type="ECO:0000259" key="2">
    <source>
        <dbReference type="PROSITE" id="PS51725"/>
    </source>
</evidence>
<dbReference type="GO" id="GO:0004497">
    <property type="term" value="F:monooxygenase activity"/>
    <property type="evidence" value="ECO:0007669"/>
    <property type="project" value="UniProtKB-KW"/>
</dbReference>
<dbReference type="PROSITE" id="PS51725">
    <property type="entry name" value="ABM"/>
    <property type="match status" value="1"/>
</dbReference>
<dbReference type="Pfam" id="PF03992">
    <property type="entry name" value="ABM"/>
    <property type="match status" value="1"/>
</dbReference>
<organism evidence="3 4">
    <name type="scientific">Actinomycetospora succinea</name>
    <dbReference type="NCBI Taxonomy" id="663603"/>
    <lineage>
        <taxon>Bacteria</taxon>
        <taxon>Bacillati</taxon>
        <taxon>Actinomycetota</taxon>
        <taxon>Actinomycetes</taxon>
        <taxon>Pseudonocardiales</taxon>
        <taxon>Pseudonocardiaceae</taxon>
        <taxon>Actinomycetospora</taxon>
    </lineage>
</organism>
<evidence type="ECO:0000313" key="3">
    <source>
        <dbReference type="EMBL" id="TDQ61155.1"/>
    </source>
</evidence>
<proteinExistence type="predicted"/>
<reference evidence="3 4" key="1">
    <citation type="submission" date="2019-03" db="EMBL/GenBank/DDBJ databases">
        <title>Genomic Encyclopedia of Type Strains, Phase IV (KMG-IV): sequencing the most valuable type-strain genomes for metagenomic binning, comparative biology and taxonomic classification.</title>
        <authorList>
            <person name="Goeker M."/>
        </authorList>
    </citation>
    <scope>NUCLEOTIDE SEQUENCE [LARGE SCALE GENOMIC DNA]</scope>
    <source>
        <strain evidence="3 4">DSM 45775</strain>
    </source>
</reference>
<dbReference type="InterPro" id="IPR011008">
    <property type="entry name" value="Dimeric_a/b-barrel"/>
</dbReference>
<evidence type="ECO:0000256" key="1">
    <source>
        <dbReference type="SAM" id="MobiDB-lite"/>
    </source>
</evidence>
<dbReference type="EMBL" id="SNYO01000003">
    <property type="protein sequence ID" value="TDQ61155.1"/>
    <property type="molecule type" value="Genomic_DNA"/>
</dbReference>
<dbReference type="Gene3D" id="3.30.70.100">
    <property type="match status" value="1"/>
</dbReference>
<accession>A0A4R6VP29</accession>
<comment type="caution">
    <text evidence="3">The sequence shown here is derived from an EMBL/GenBank/DDBJ whole genome shotgun (WGS) entry which is preliminary data.</text>
</comment>
<gene>
    <name evidence="3" type="ORF">EV188_103662</name>
</gene>
<dbReference type="SUPFAM" id="SSF54909">
    <property type="entry name" value="Dimeric alpha+beta barrel"/>
    <property type="match status" value="1"/>
</dbReference>
<evidence type="ECO:0000313" key="4">
    <source>
        <dbReference type="Proteomes" id="UP000295705"/>
    </source>
</evidence>
<dbReference type="RefSeq" id="WP_133826940.1">
    <property type="nucleotide sequence ID" value="NZ_BAABHR010000052.1"/>
</dbReference>
<dbReference type="OrthoDB" id="4463721at2"/>
<name>A0A4R6VP29_9PSEU</name>
<keyword evidence="3" id="KW-0560">Oxidoreductase</keyword>
<feature type="region of interest" description="Disordered" evidence="1">
    <location>
        <begin position="79"/>
        <end position="99"/>
    </location>
</feature>
<dbReference type="InterPro" id="IPR007138">
    <property type="entry name" value="ABM_dom"/>
</dbReference>
<keyword evidence="4" id="KW-1185">Reference proteome</keyword>
<sequence>MMTVITHVTLTPGREPEWDAAMRDRLETARGKEGWIGNQLVIPLDAPHERTVIGTWSTRAAWEAWHADDAFLETRERMEGLQEGPSEMSWYEVVSDERA</sequence>
<protein>
    <submittedName>
        <fullName evidence="3">Heme-degrading monooxygenase HmoA</fullName>
    </submittedName>
</protein>